<dbReference type="OrthoDB" id="8961654at2759"/>
<evidence type="ECO:0000256" key="3">
    <source>
        <dbReference type="ARBA" id="ARBA00022737"/>
    </source>
</evidence>
<dbReference type="FunFam" id="2.10.70.10:FF:000014">
    <property type="entry name" value="Membrane cofactor protein"/>
    <property type="match status" value="1"/>
</dbReference>
<keyword evidence="4 5" id="KW-1015">Disulfide bond</keyword>
<dbReference type="Gene3D" id="1.20.5.3730">
    <property type="match status" value="1"/>
</dbReference>
<keyword evidence="9" id="KW-1185">Reference proteome</keyword>
<evidence type="ECO:0000256" key="2">
    <source>
        <dbReference type="ARBA" id="ARBA00022729"/>
    </source>
</evidence>
<dbReference type="SUPFAM" id="SSF57535">
    <property type="entry name" value="Complement control module/SCR domain"/>
    <property type="match status" value="2"/>
</dbReference>
<evidence type="ECO:0000256" key="5">
    <source>
        <dbReference type="PROSITE-ProRule" id="PRU00302"/>
    </source>
</evidence>
<sequence length="189" mass="21369">MSLKLQSMLPALYLFGVLTLLLCPSVLCRDCENFPRIAHGSHQDVSLFFSFTTVVRYECDEGYVLVGKPEMTCKNSQWSWPAPQCKALCTKPEVENGNLSVDKDQYVEPEKVTIQCDSGYGIVGPEIITCSEDGTWHPKVPKCEWEIHNGCEQVLAGRKLMQCLSSPEEVKTALEIHKLFLEIKRLKQE</sequence>
<protein>
    <recommendedName>
        <fullName evidence="7">Sushi domain-containing protein</fullName>
    </recommendedName>
</protein>
<feature type="domain" description="Sushi" evidence="7">
    <location>
        <begin position="29"/>
        <end position="86"/>
    </location>
</feature>
<dbReference type="EMBL" id="JACASE010000022">
    <property type="protein sequence ID" value="KAF6394380.1"/>
    <property type="molecule type" value="Genomic_DNA"/>
</dbReference>
<evidence type="ECO:0000256" key="1">
    <source>
        <dbReference type="ARBA" id="ARBA00022659"/>
    </source>
</evidence>
<proteinExistence type="predicted"/>
<feature type="domain" description="Sushi" evidence="7">
    <location>
        <begin position="87"/>
        <end position="145"/>
    </location>
</feature>
<dbReference type="PANTHER" id="PTHR45656:SF4">
    <property type="entry name" value="PROTEIN CBR-CLEC-78"/>
    <property type="match status" value="1"/>
</dbReference>
<keyword evidence="1 5" id="KW-0768">Sushi</keyword>
<dbReference type="SMART" id="SM00032">
    <property type="entry name" value="CCP"/>
    <property type="match status" value="2"/>
</dbReference>
<feature type="chain" id="PRO_5029700538" description="Sushi domain-containing protein" evidence="6">
    <location>
        <begin position="29"/>
        <end position="189"/>
    </location>
</feature>
<dbReference type="PROSITE" id="PS50923">
    <property type="entry name" value="SUSHI"/>
    <property type="match status" value="2"/>
</dbReference>
<comment type="caution">
    <text evidence="8">The sequence shown here is derived from an EMBL/GenBank/DDBJ whole genome shotgun (WGS) entry which is preliminary data.</text>
</comment>
<evidence type="ECO:0000313" key="9">
    <source>
        <dbReference type="Proteomes" id="UP000593571"/>
    </source>
</evidence>
<gene>
    <name evidence="8" type="ORF">HJG63_000853</name>
</gene>
<evidence type="ECO:0000313" key="8">
    <source>
        <dbReference type="EMBL" id="KAF6394380.1"/>
    </source>
</evidence>
<evidence type="ECO:0000256" key="6">
    <source>
        <dbReference type="SAM" id="SignalP"/>
    </source>
</evidence>
<dbReference type="PANTHER" id="PTHR45656">
    <property type="entry name" value="PROTEIN CBR-CLEC-78"/>
    <property type="match status" value="1"/>
</dbReference>
<dbReference type="InterPro" id="IPR000436">
    <property type="entry name" value="Sushi_SCR_CCP_dom"/>
</dbReference>
<reference evidence="8 9" key="1">
    <citation type="journal article" date="2020" name="Nature">
        <title>Six reference-quality genomes reveal evolution of bat adaptations.</title>
        <authorList>
            <person name="Jebb D."/>
            <person name="Huang Z."/>
            <person name="Pippel M."/>
            <person name="Hughes G.M."/>
            <person name="Lavrichenko K."/>
            <person name="Devanna P."/>
            <person name="Winkler S."/>
            <person name="Jermiin L.S."/>
            <person name="Skirmuntt E.C."/>
            <person name="Katzourakis A."/>
            <person name="Burkitt-Gray L."/>
            <person name="Ray D.A."/>
            <person name="Sullivan K.A.M."/>
            <person name="Roscito J.G."/>
            <person name="Kirilenko B.M."/>
            <person name="Davalos L.M."/>
            <person name="Corthals A.P."/>
            <person name="Power M.L."/>
            <person name="Jones G."/>
            <person name="Ransome R.D."/>
            <person name="Dechmann D.K.N."/>
            <person name="Locatelli A.G."/>
            <person name="Puechmaille S.J."/>
            <person name="Fedrigo O."/>
            <person name="Jarvis E.D."/>
            <person name="Hiller M."/>
            <person name="Vernes S.C."/>
            <person name="Myers E.W."/>
            <person name="Teeling E.C."/>
        </authorList>
    </citation>
    <scope>NUCLEOTIDE SEQUENCE [LARGE SCALE GENOMIC DNA]</scope>
    <source>
        <strain evidence="8">MRouAeg1</strain>
        <tissue evidence="8">Muscle</tissue>
    </source>
</reference>
<dbReference type="AlphaFoldDB" id="A0A7J8B7S5"/>
<organism evidence="8 9">
    <name type="scientific">Rousettus aegyptiacus</name>
    <name type="common">Egyptian fruit bat</name>
    <name type="synonym">Pteropus aegyptiacus</name>
    <dbReference type="NCBI Taxonomy" id="9407"/>
    <lineage>
        <taxon>Eukaryota</taxon>
        <taxon>Metazoa</taxon>
        <taxon>Chordata</taxon>
        <taxon>Craniata</taxon>
        <taxon>Vertebrata</taxon>
        <taxon>Euteleostomi</taxon>
        <taxon>Mammalia</taxon>
        <taxon>Eutheria</taxon>
        <taxon>Laurasiatheria</taxon>
        <taxon>Chiroptera</taxon>
        <taxon>Yinpterochiroptera</taxon>
        <taxon>Pteropodoidea</taxon>
        <taxon>Pteropodidae</taxon>
        <taxon>Rousettinae</taxon>
        <taxon>Rousettus</taxon>
    </lineage>
</organism>
<feature type="signal peptide" evidence="6">
    <location>
        <begin position="1"/>
        <end position="28"/>
    </location>
</feature>
<keyword evidence="3" id="KW-0677">Repeat</keyword>
<keyword evidence="2 6" id="KW-0732">Signal</keyword>
<dbReference type="Pfam" id="PF18453">
    <property type="entry name" value="C4bp_oligo"/>
    <property type="match status" value="1"/>
</dbReference>
<dbReference type="CDD" id="cd00033">
    <property type="entry name" value="CCP"/>
    <property type="match status" value="2"/>
</dbReference>
<dbReference type="InterPro" id="IPR035976">
    <property type="entry name" value="Sushi/SCR/CCP_sf"/>
</dbReference>
<evidence type="ECO:0000256" key="4">
    <source>
        <dbReference type="ARBA" id="ARBA00023157"/>
    </source>
</evidence>
<dbReference type="InterPro" id="IPR040514">
    <property type="entry name" value="C4bp_oligo"/>
</dbReference>
<dbReference type="Gene3D" id="2.10.70.10">
    <property type="entry name" value="Complement Module, domain 1"/>
    <property type="match status" value="2"/>
</dbReference>
<dbReference type="Proteomes" id="UP000593571">
    <property type="component" value="Unassembled WGS sequence"/>
</dbReference>
<feature type="disulfide bond" evidence="5">
    <location>
        <begin position="116"/>
        <end position="143"/>
    </location>
</feature>
<accession>A0A7J8B7S5</accession>
<name>A0A7J8B7S5_ROUAE</name>
<evidence type="ECO:0000259" key="7">
    <source>
        <dbReference type="PROSITE" id="PS50923"/>
    </source>
</evidence>
<comment type="caution">
    <text evidence="5">Lacks conserved residue(s) required for the propagation of feature annotation.</text>
</comment>
<dbReference type="InterPro" id="IPR051277">
    <property type="entry name" value="SEZ6_CSMD_C4BPB_Regulators"/>
</dbReference>
<dbReference type="Pfam" id="PF00084">
    <property type="entry name" value="Sushi"/>
    <property type="match status" value="2"/>
</dbReference>